<dbReference type="EMBL" id="CAUYUJ010021263">
    <property type="protein sequence ID" value="CAK0903587.1"/>
    <property type="molecule type" value="Genomic_DNA"/>
</dbReference>
<name>A0ABN9XUD2_9DINO</name>
<reference evidence="1" key="1">
    <citation type="submission" date="2023-10" db="EMBL/GenBank/DDBJ databases">
        <authorList>
            <person name="Chen Y."/>
            <person name="Shah S."/>
            <person name="Dougan E. K."/>
            <person name="Thang M."/>
            <person name="Chan C."/>
        </authorList>
    </citation>
    <scope>NUCLEOTIDE SEQUENCE [LARGE SCALE GENOMIC DNA]</scope>
</reference>
<feature type="non-terminal residue" evidence="1">
    <location>
        <position position="174"/>
    </location>
</feature>
<organism evidence="1 2">
    <name type="scientific">Prorocentrum cordatum</name>
    <dbReference type="NCBI Taxonomy" id="2364126"/>
    <lineage>
        <taxon>Eukaryota</taxon>
        <taxon>Sar</taxon>
        <taxon>Alveolata</taxon>
        <taxon>Dinophyceae</taxon>
        <taxon>Prorocentrales</taxon>
        <taxon>Prorocentraceae</taxon>
        <taxon>Prorocentrum</taxon>
    </lineage>
</organism>
<dbReference type="Proteomes" id="UP001189429">
    <property type="component" value="Unassembled WGS sequence"/>
</dbReference>
<protein>
    <submittedName>
        <fullName evidence="1">Uncharacterized protein</fullName>
    </submittedName>
</protein>
<gene>
    <name evidence="1" type="ORF">PCOR1329_LOCUS79877</name>
</gene>
<proteinExistence type="predicted"/>
<accession>A0ABN9XUD2</accession>
<comment type="caution">
    <text evidence="1">The sequence shown here is derived from an EMBL/GenBank/DDBJ whole genome shotgun (WGS) entry which is preliminary data.</text>
</comment>
<evidence type="ECO:0000313" key="1">
    <source>
        <dbReference type="EMBL" id="CAK0903587.1"/>
    </source>
</evidence>
<sequence length="174" mass="19308">MSLAAKSLVLIEVDDLIVSGDAKVLSSLKERLFERFKFGKWEEGEADYAGRHIQQKGTKIIVDQEKYVREQLTPIALDKHRRGETSSALTAAEISSYRTTVAQIQWLARESRPDVCGSASLLAAALPEPTVEGALMANKAAGWLVFAADGAIRENRRARVSLLSWRSQRLKRVV</sequence>
<keyword evidence="2" id="KW-1185">Reference proteome</keyword>
<evidence type="ECO:0000313" key="2">
    <source>
        <dbReference type="Proteomes" id="UP001189429"/>
    </source>
</evidence>